<dbReference type="AlphaFoldDB" id="K2R3U4"/>
<dbReference type="Proteomes" id="UP000007360">
    <property type="component" value="Unassembled WGS sequence"/>
</dbReference>
<reference evidence="2 3" key="1">
    <citation type="journal article" date="2012" name="J. Bacteriol.">
        <title>Draft genome sequence of Methanobacterium formicicum DSM 3637, an archaebacterium isolated from the methane producer amoeba Pelomyxa palustris.</title>
        <authorList>
            <person name="Gutierrez G."/>
        </authorList>
    </citation>
    <scope>NUCLEOTIDE SEQUENCE [LARGE SCALE GENOMIC DNA]</scope>
    <source>
        <strain evidence="3">DSM 3637 / PP1</strain>
    </source>
</reference>
<dbReference type="OrthoDB" id="82485at2157"/>
<sequence>MNFELRPLNPKHLIQFKKDIQEAFQQGAVDGFGEIEEEILPESHINRSLSAKGSIAYEAILDGEFVGGAVVLIDSKTQHNHLDFLYVKNGTHSKGVGQSIWNAIEKLHPETKVWETGTPYFERRNIHFYVNKCGFHIVEYFNKYHKDPNEETEMEQLPDIDYFADFFRFEKVMR</sequence>
<evidence type="ECO:0000313" key="2">
    <source>
        <dbReference type="EMBL" id="EKF85837.1"/>
    </source>
</evidence>
<dbReference type="PATRIC" id="fig|1204725.3.peg.1435"/>
<feature type="domain" description="N-acetyltransferase" evidence="1">
    <location>
        <begin position="3"/>
        <end position="159"/>
    </location>
</feature>
<evidence type="ECO:0000313" key="3">
    <source>
        <dbReference type="Proteomes" id="UP000007360"/>
    </source>
</evidence>
<keyword evidence="3" id="KW-1185">Reference proteome</keyword>
<gene>
    <name evidence="2" type="ORF">A994_07145</name>
</gene>
<proteinExistence type="predicted"/>
<dbReference type="InterPro" id="IPR000182">
    <property type="entry name" value="GNAT_dom"/>
</dbReference>
<dbReference type="SUPFAM" id="SSF55729">
    <property type="entry name" value="Acyl-CoA N-acyltransferases (Nat)"/>
    <property type="match status" value="1"/>
</dbReference>
<dbReference type="InterPro" id="IPR016181">
    <property type="entry name" value="Acyl_CoA_acyltransferase"/>
</dbReference>
<dbReference type="PROSITE" id="PS51186">
    <property type="entry name" value="GNAT"/>
    <property type="match status" value="1"/>
</dbReference>
<dbReference type="EMBL" id="AMPO01000005">
    <property type="protein sequence ID" value="EKF85837.1"/>
    <property type="molecule type" value="Genomic_DNA"/>
</dbReference>
<protein>
    <submittedName>
        <fullName evidence="2">GCN5-related N-acetyltransferase</fullName>
    </submittedName>
</protein>
<name>K2R3U4_METFP</name>
<dbReference type="RefSeq" id="WP_004030721.1">
    <property type="nucleotide sequence ID" value="NZ_AMPO01000005.1"/>
</dbReference>
<dbReference type="Gene3D" id="3.40.630.30">
    <property type="match status" value="1"/>
</dbReference>
<organism evidence="2 3">
    <name type="scientific">Methanobacterium formicicum (strain DSM 3637 / PP1)</name>
    <dbReference type="NCBI Taxonomy" id="1204725"/>
    <lineage>
        <taxon>Archaea</taxon>
        <taxon>Methanobacteriati</taxon>
        <taxon>Methanobacteriota</taxon>
        <taxon>Methanomada group</taxon>
        <taxon>Methanobacteria</taxon>
        <taxon>Methanobacteriales</taxon>
        <taxon>Methanobacteriaceae</taxon>
        <taxon>Methanobacterium</taxon>
    </lineage>
</organism>
<comment type="caution">
    <text evidence="2">The sequence shown here is derived from an EMBL/GenBank/DDBJ whole genome shotgun (WGS) entry which is preliminary data.</text>
</comment>
<dbReference type="Pfam" id="PF00583">
    <property type="entry name" value="Acetyltransf_1"/>
    <property type="match status" value="1"/>
</dbReference>
<accession>K2R3U4</accession>
<dbReference type="GO" id="GO:0016747">
    <property type="term" value="F:acyltransferase activity, transferring groups other than amino-acyl groups"/>
    <property type="evidence" value="ECO:0007669"/>
    <property type="project" value="InterPro"/>
</dbReference>
<evidence type="ECO:0000259" key="1">
    <source>
        <dbReference type="PROSITE" id="PS51186"/>
    </source>
</evidence>